<gene>
    <name evidence="3" type="ORF">PR001_g3845</name>
    <name evidence="2" type="ORF">PR002_g3807</name>
    <name evidence="4" type="ORF">PR003_g7463</name>
</gene>
<dbReference type="OrthoDB" id="109039at2759"/>
<dbReference type="AlphaFoldDB" id="A0A6A4FJT8"/>
<reference evidence="4 6" key="1">
    <citation type="submission" date="2018-08" db="EMBL/GenBank/DDBJ databases">
        <title>Genomic investigation of the strawberry pathogen Phytophthora fragariae indicates pathogenicity is determined by transcriptional variation in three key races.</title>
        <authorList>
            <person name="Adams T.M."/>
            <person name="Armitage A.D."/>
            <person name="Sobczyk M.K."/>
            <person name="Bates H.J."/>
            <person name="Dunwell J.M."/>
            <person name="Nellist C.F."/>
            <person name="Harrison R.J."/>
        </authorList>
    </citation>
    <scope>NUCLEOTIDE SEQUENCE [LARGE SCALE GENOMIC DNA]</scope>
    <source>
        <strain evidence="3 5">SCRP249</strain>
        <strain evidence="2 7">SCRP324</strain>
        <strain evidence="4 6">SCRP333</strain>
    </source>
</reference>
<name>A0A6A4FJT8_9STRA</name>
<evidence type="ECO:0000313" key="5">
    <source>
        <dbReference type="Proteomes" id="UP000429607"/>
    </source>
</evidence>
<evidence type="ECO:0000313" key="7">
    <source>
        <dbReference type="Proteomes" id="UP000435112"/>
    </source>
</evidence>
<dbReference type="Proteomes" id="UP000429607">
    <property type="component" value="Unassembled WGS sequence"/>
</dbReference>
<feature type="compositionally biased region" description="Acidic residues" evidence="1">
    <location>
        <begin position="208"/>
        <end position="224"/>
    </location>
</feature>
<evidence type="ECO:0000313" key="3">
    <source>
        <dbReference type="EMBL" id="KAE9048360.1"/>
    </source>
</evidence>
<proteinExistence type="predicted"/>
<comment type="caution">
    <text evidence="4">The sequence shown here is derived from an EMBL/GenBank/DDBJ whole genome shotgun (WGS) entry which is preliminary data.</text>
</comment>
<dbReference type="Proteomes" id="UP000435112">
    <property type="component" value="Unassembled WGS sequence"/>
</dbReference>
<feature type="region of interest" description="Disordered" evidence="1">
    <location>
        <begin position="199"/>
        <end position="224"/>
    </location>
</feature>
<keyword evidence="6" id="KW-1185">Reference proteome</keyword>
<evidence type="ECO:0000313" key="2">
    <source>
        <dbReference type="EMBL" id="KAE9042641.1"/>
    </source>
</evidence>
<dbReference type="EMBL" id="QXFV01000148">
    <property type="protein sequence ID" value="KAE9048360.1"/>
    <property type="molecule type" value="Genomic_DNA"/>
</dbReference>
<sequence length="224" mass="24613">MASVSNALTGGQAGNTSKEAKAYACSPVYDLYRLFQKNKPAYQRKIRDAIKPFKIDQGGFSTITELLETTEAVDPSLVEFDKRLSDRALTRIVKDLTSAYYVPGHWTPSTEVWRTLCNDKRIGALLVDITIEMREGEYELPTVSSYSPDELKPDYTPLMGTGGRPTALGPATRVDDTTTVYRPDPDDVLAAELAADEAKAAAAAPQQEVEEEEGFQNEGEVEVL</sequence>
<evidence type="ECO:0000313" key="4">
    <source>
        <dbReference type="EMBL" id="KAE9346395.1"/>
    </source>
</evidence>
<dbReference type="Proteomes" id="UP000434957">
    <property type="component" value="Unassembled WGS sequence"/>
</dbReference>
<dbReference type="EMBL" id="QXFU01000142">
    <property type="protein sequence ID" value="KAE9042641.1"/>
    <property type="molecule type" value="Genomic_DNA"/>
</dbReference>
<evidence type="ECO:0000256" key="1">
    <source>
        <dbReference type="SAM" id="MobiDB-lite"/>
    </source>
</evidence>
<dbReference type="EMBL" id="QXFT01000352">
    <property type="protein sequence ID" value="KAE9346395.1"/>
    <property type="molecule type" value="Genomic_DNA"/>
</dbReference>
<organism evidence="4 6">
    <name type="scientific">Phytophthora rubi</name>
    <dbReference type="NCBI Taxonomy" id="129364"/>
    <lineage>
        <taxon>Eukaryota</taxon>
        <taxon>Sar</taxon>
        <taxon>Stramenopiles</taxon>
        <taxon>Oomycota</taxon>
        <taxon>Peronosporomycetes</taxon>
        <taxon>Peronosporales</taxon>
        <taxon>Peronosporaceae</taxon>
        <taxon>Phytophthora</taxon>
    </lineage>
</organism>
<evidence type="ECO:0000313" key="6">
    <source>
        <dbReference type="Proteomes" id="UP000434957"/>
    </source>
</evidence>
<accession>A0A6A4FJT8</accession>
<protein>
    <submittedName>
        <fullName evidence="4">Uncharacterized protein</fullName>
    </submittedName>
</protein>